<accession>A0A2Z7A8S0</accession>
<gene>
    <name evidence="5" type="ORF">F511_39162</name>
</gene>
<evidence type="ECO:0000313" key="6">
    <source>
        <dbReference type="Proteomes" id="UP000250235"/>
    </source>
</evidence>
<dbReference type="GO" id="GO:0009707">
    <property type="term" value="C:chloroplast outer membrane"/>
    <property type="evidence" value="ECO:0007669"/>
    <property type="project" value="TreeGrafter"/>
</dbReference>
<dbReference type="GO" id="GO:0015171">
    <property type="term" value="F:amino acid transmembrane transporter activity"/>
    <property type="evidence" value="ECO:0007669"/>
    <property type="project" value="TreeGrafter"/>
</dbReference>
<evidence type="ECO:0000313" key="5">
    <source>
        <dbReference type="EMBL" id="KZV18061.1"/>
    </source>
</evidence>
<proteinExistence type="predicted"/>
<evidence type="ECO:0000256" key="1">
    <source>
        <dbReference type="ARBA" id="ARBA00004141"/>
    </source>
</evidence>
<evidence type="ECO:0000256" key="2">
    <source>
        <dbReference type="ARBA" id="ARBA00022692"/>
    </source>
</evidence>
<name>A0A2Z7A8S0_9LAMI</name>
<dbReference type="EMBL" id="KV017543">
    <property type="protein sequence ID" value="KZV18061.1"/>
    <property type="molecule type" value="Genomic_DNA"/>
</dbReference>
<dbReference type="GO" id="GO:0045037">
    <property type="term" value="P:protein import into chloroplast stroma"/>
    <property type="evidence" value="ECO:0007669"/>
    <property type="project" value="TreeGrafter"/>
</dbReference>
<keyword evidence="2" id="KW-0812">Transmembrane</keyword>
<sequence length="163" mass="17392">MPEGISGSLSSPKVDVMVDLGNPYLNLAVDGFLKIGAVRGKKIDPFHYCLCYSRVSVKLSLLFCVWLLLRDSGSISSEKVEYSLKRMCREGASWGAVAGVYVGVENGVEKLRGIKDWKNAAISGALTGAVLSAATNRNRDKIVLDAITGGAVATAAEFLNHLT</sequence>
<evidence type="ECO:0000256" key="4">
    <source>
        <dbReference type="ARBA" id="ARBA00023136"/>
    </source>
</evidence>
<comment type="subcellular location">
    <subcellularLocation>
        <location evidence="1">Membrane</location>
        <topology evidence="1">Multi-pass membrane protein</topology>
    </subcellularLocation>
</comment>
<dbReference type="PANTHER" id="PTHR15371">
    <property type="entry name" value="TIM23"/>
    <property type="match status" value="1"/>
</dbReference>
<protein>
    <submittedName>
        <fullName evidence="5">Outer envelope pore protein 16, chloroplastic</fullName>
    </submittedName>
</protein>
<dbReference type="AlphaFoldDB" id="A0A2Z7A8S0"/>
<evidence type="ECO:0000256" key="3">
    <source>
        <dbReference type="ARBA" id="ARBA00022989"/>
    </source>
</evidence>
<dbReference type="InterPro" id="IPR045238">
    <property type="entry name" value="Tim23-like"/>
</dbReference>
<keyword evidence="3" id="KW-1133">Transmembrane helix</keyword>
<dbReference type="PANTHER" id="PTHR15371:SF2">
    <property type="entry name" value="OUTER ENVELOPE PORE PROTEIN 16-1, CHLOROPLASTIC"/>
    <property type="match status" value="1"/>
</dbReference>
<organism evidence="5 6">
    <name type="scientific">Dorcoceras hygrometricum</name>
    <dbReference type="NCBI Taxonomy" id="472368"/>
    <lineage>
        <taxon>Eukaryota</taxon>
        <taxon>Viridiplantae</taxon>
        <taxon>Streptophyta</taxon>
        <taxon>Embryophyta</taxon>
        <taxon>Tracheophyta</taxon>
        <taxon>Spermatophyta</taxon>
        <taxon>Magnoliopsida</taxon>
        <taxon>eudicotyledons</taxon>
        <taxon>Gunneridae</taxon>
        <taxon>Pentapetalae</taxon>
        <taxon>asterids</taxon>
        <taxon>lamiids</taxon>
        <taxon>Lamiales</taxon>
        <taxon>Gesneriaceae</taxon>
        <taxon>Didymocarpoideae</taxon>
        <taxon>Trichosporeae</taxon>
        <taxon>Loxocarpinae</taxon>
        <taxon>Dorcoceras</taxon>
    </lineage>
</organism>
<reference evidence="5 6" key="1">
    <citation type="journal article" date="2015" name="Proc. Natl. Acad. Sci. U.S.A.">
        <title>The resurrection genome of Boea hygrometrica: A blueprint for survival of dehydration.</title>
        <authorList>
            <person name="Xiao L."/>
            <person name="Yang G."/>
            <person name="Zhang L."/>
            <person name="Yang X."/>
            <person name="Zhao S."/>
            <person name="Ji Z."/>
            <person name="Zhou Q."/>
            <person name="Hu M."/>
            <person name="Wang Y."/>
            <person name="Chen M."/>
            <person name="Xu Y."/>
            <person name="Jin H."/>
            <person name="Xiao X."/>
            <person name="Hu G."/>
            <person name="Bao F."/>
            <person name="Hu Y."/>
            <person name="Wan P."/>
            <person name="Li L."/>
            <person name="Deng X."/>
            <person name="Kuang T."/>
            <person name="Xiang C."/>
            <person name="Zhu J.K."/>
            <person name="Oliver M.J."/>
            <person name="He Y."/>
        </authorList>
    </citation>
    <scope>NUCLEOTIDE SEQUENCE [LARGE SCALE GENOMIC DNA]</scope>
    <source>
        <strain evidence="6">cv. XS01</strain>
    </source>
</reference>
<dbReference type="OrthoDB" id="75343at2759"/>
<dbReference type="Pfam" id="PF02466">
    <property type="entry name" value="Tim17"/>
    <property type="match status" value="1"/>
</dbReference>
<keyword evidence="6" id="KW-1185">Reference proteome</keyword>
<keyword evidence="4" id="KW-0472">Membrane</keyword>
<dbReference type="Proteomes" id="UP000250235">
    <property type="component" value="Unassembled WGS sequence"/>
</dbReference>